<reference evidence="2 3" key="1">
    <citation type="submission" date="2018-03" db="EMBL/GenBank/DDBJ databases">
        <title>Draft genome sequence of Rohu Carp (Labeo rohita).</title>
        <authorList>
            <person name="Das P."/>
            <person name="Kushwaha B."/>
            <person name="Joshi C.G."/>
            <person name="Kumar D."/>
            <person name="Nagpure N.S."/>
            <person name="Sahoo L."/>
            <person name="Das S.P."/>
            <person name="Bit A."/>
            <person name="Patnaik S."/>
            <person name="Meher P.K."/>
            <person name="Jayasankar P."/>
            <person name="Koringa P.G."/>
            <person name="Patel N.V."/>
            <person name="Hinsu A.T."/>
            <person name="Kumar R."/>
            <person name="Pandey M."/>
            <person name="Agarwal S."/>
            <person name="Srivastava S."/>
            <person name="Singh M."/>
            <person name="Iquebal M.A."/>
            <person name="Jaiswal S."/>
            <person name="Angadi U.B."/>
            <person name="Kumar N."/>
            <person name="Raza M."/>
            <person name="Shah T.M."/>
            <person name="Rai A."/>
            <person name="Jena J.K."/>
        </authorList>
    </citation>
    <scope>NUCLEOTIDE SEQUENCE [LARGE SCALE GENOMIC DNA]</scope>
    <source>
        <strain evidence="2">DASCIFA01</strain>
        <tissue evidence="2">Testis</tissue>
    </source>
</reference>
<comment type="caution">
    <text evidence="2">The sequence shown here is derived from an EMBL/GenBank/DDBJ whole genome shotgun (WGS) entry which is preliminary data.</text>
</comment>
<evidence type="ECO:0000313" key="2">
    <source>
        <dbReference type="EMBL" id="RXN13935.1"/>
    </source>
</evidence>
<dbReference type="Pfam" id="PF21056">
    <property type="entry name" value="ZSWIM1-3_RNaseH-like"/>
    <property type="match status" value="2"/>
</dbReference>
<sequence>MFFFRKCTENNIEQTAVKFEVKVEEQGFPDAEDSDLECIDTEEITSSQETFLFIHQNAQQQELLKRYGDMVLLDATYRTTKYALPLFLLVVRTNVGYKPIAKFICENETTAAITEALNSGISIGNQNSSCLITRNNNTKLWNMYFQILRSIYAHSIVSKLGSDGQGKRWYRAYAPHGFSVVSRQAQSRDKSMEDKVELNAQQQELLKRYGDMVLLDATYRTTKYALPLFLLVVRTNVGYKPIAEFICENETTAAITKALNSGISIGNQNSSCLITHNNNTKLWNMYFQILRSIYAHSIMSKLGSDGQGKRWYRAYAPHGFSVAVTTNNGVEALNKSLKSFYLKFSTTGSLSSLLEMLVCEFVPEQLLSYGRLNFIYSSECKTYKPAVPAFLKEE</sequence>
<protein>
    <submittedName>
        <fullName evidence="2">Calcium-responsive transcription factor-like protein</fullName>
    </submittedName>
</protein>
<feature type="domain" description="ZSWIM1/3 RNaseH-like" evidence="1">
    <location>
        <begin position="199"/>
        <end position="260"/>
    </location>
</feature>
<proteinExistence type="predicted"/>
<dbReference type="Proteomes" id="UP000290572">
    <property type="component" value="Unassembled WGS sequence"/>
</dbReference>
<dbReference type="AlphaFoldDB" id="A0A498M8J6"/>
<gene>
    <name evidence="2" type="ORF">ROHU_009345</name>
</gene>
<dbReference type="EMBL" id="QBIY01012933">
    <property type="protein sequence ID" value="RXN13935.1"/>
    <property type="molecule type" value="Genomic_DNA"/>
</dbReference>
<feature type="domain" description="ZSWIM1/3 RNaseH-like" evidence="1">
    <location>
        <begin position="47"/>
        <end position="118"/>
    </location>
</feature>
<dbReference type="PANTHER" id="PTHR47456">
    <property type="entry name" value="PHD-TYPE DOMAIN-CONTAINING PROTEIN"/>
    <property type="match status" value="1"/>
</dbReference>
<accession>A0A498M8J6</accession>
<organism evidence="2 3">
    <name type="scientific">Labeo rohita</name>
    <name type="common">Indian major carp</name>
    <name type="synonym">Cyprinus rohita</name>
    <dbReference type="NCBI Taxonomy" id="84645"/>
    <lineage>
        <taxon>Eukaryota</taxon>
        <taxon>Metazoa</taxon>
        <taxon>Chordata</taxon>
        <taxon>Craniata</taxon>
        <taxon>Vertebrata</taxon>
        <taxon>Euteleostomi</taxon>
        <taxon>Actinopterygii</taxon>
        <taxon>Neopterygii</taxon>
        <taxon>Teleostei</taxon>
        <taxon>Ostariophysi</taxon>
        <taxon>Cypriniformes</taxon>
        <taxon>Cyprinidae</taxon>
        <taxon>Labeoninae</taxon>
        <taxon>Labeonini</taxon>
        <taxon>Labeo</taxon>
    </lineage>
</organism>
<name>A0A498M8J6_LABRO</name>
<evidence type="ECO:0000313" key="3">
    <source>
        <dbReference type="Proteomes" id="UP000290572"/>
    </source>
</evidence>
<keyword evidence="3" id="KW-1185">Reference proteome</keyword>
<evidence type="ECO:0000259" key="1">
    <source>
        <dbReference type="Pfam" id="PF21056"/>
    </source>
</evidence>
<dbReference type="STRING" id="84645.A0A498M8J6"/>
<dbReference type="InterPro" id="IPR048324">
    <property type="entry name" value="ZSWIM1-3_RNaseH-like"/>
</dbReference>